<accession>A0A8K0UKN5</accession>
<feature type="compositionally biased region" description="Polar residues" evidence="1">
    <location>
        <begin position="382"/>
        <end position="394"/>
    </location>
</feature>
<evidence type="ECO:0000256" key="1">
    <source>
        <dbReference type="SAM" id="MobiDB-lite"/>
    </source>
</evidence>
<feature type="compositionally biased region" description="Polar residues" evidence="1">
    <location>
        <begin position="499"/>
        <end position="508"/>
    </location>
</feature>
<feature type="compositionally biased region" description="Polar residues" evidence="1">
    <location>
        <begin position="102"/>
        <end position="113"/>
    </location>
</feature>
<feature type="compositionally biased region" description="Basic and acidic residues" evidence="1">
    <location>
        <begin position="556"/>
        <end position="568"/>
    </location>
</feature>
<feature type="compositionally biased region" description="Polar residues" evidence="1">
    <location>
        <begin position="432"/>
        <end position="447"/>
    </location>
</feature>
<feature type="compositionally biased region" description="Polar residues" evidence="1">
    <location>
        <begin position="942"/>
        <end position="952"/>
    </location>
</feature>
<feature type="compositionally biased region" description="Polar residues" evidence="1">
    <location>
        <begin position="709"/>
        <end position="720"/>
    </location>
</feature>
<organism evidence="2 3">
    <name type="scientific">Cristinia sonorae</name>
    <dbReference type="NCBI Taxonomy" id="1940300"/>
    <lineage>
        <taxon>Eukaryota</taxon>
        <taxon>Fungi</taxon>
        <taxon>Dikarya</taxon>
        <taxon>Basidiomycota</taxon>
        <taxon>Agaricomycotina</taxon>
        <taxon>Agaricomycetes</taxon>
        <taxon>Agaricomycetidae</taxon>
        <taxon>Agaricales</taxon>
        <taxon>Pleurotineae</taxon>
        <taxon>Stephanosporaceae</taxon>
        <taxon>Cristinia</taxon>
    </lineage>
</organism>
<evidence type="ECO:0000313" key="2">
    <source>
        <dbReference type="EMBL" id="KAH8094697.1"/>
    </source>
</evidence>
<dbReference type="OrthoDB" id="2687738at2759"/>
<feature type="compositionally biased region" description="Low complexity" evidence="1">
    <location>
        <begin position="855"/>
        <end position="874"/>
    </location>
</feature>
<dbReference type="EMBL" id="JAEVFJ010000025">
    <property type="protein sequence ID" value="KAH8094697.1"/>
    <property type="molecule type" value="Genomic_DNA"/>
</dbReference>
<feature type="compositionally biased region" description="Low complexity" evidence="1">
    <location>
        <begin position="796"/>
        <end position="815"/>
    </location>
</feature>
<name>A0A8K0UKN5_9AGAR</name>
<feature type="compositionally biased region" description="Acidic residues" evidence="1">
    <location>
        <begin position="355"/>
        <end position="369"/>
    </location>
</feature>
<feature type="region of interest" description="Disordered" evidence="1">
    <location>
        <begin position="1309"/>
        <end position="1364"/>
    </location>
</feature>
<feature type="compositionally biased region" description="Polar residues" evidence="1">
    <location>
        <begin position="24"/>
        <end position="41"/>
    </location>
</feature>
<feature type="compositionally biased region" description="Polar residues" evidence="1">
    <location>
        <begin position="641"/>
        <end position="658"/>
    </location>
</feature>
<feature type="compositionally biased region" description="Low complexity" evidence="1">
    <location>
        <begin position="1006"/>
        <end position="1020"/>
    </location>
</feature>
<feature type="compositionally biased region" description="Basic and acidic residues" evidence="1">
    <location>
        <begin position="1089"/>
        <end position="1117"/>
    </location>
</feature>
<feature type="region of interest" description="Disordered" evidence="1">
    <location>
        <begin position="94"/>
        <end position="894"/>
    </location>
</feature>
<feature type="compositionally biased region" description="Low complexity" evidence="1">
    <location>
        <begin position="619"/>
        <end position="633"/>
    </location>
</feature>
<keyword evidence="3" id="KW-1185">Reference proteome</keyword>
<sequence>MPILGLFSKRDKRKLQPQAYTPFHQHSNSSDGDADSISNSEPVDSSIPTSPSSYGSPHVRGANPVYGNSPLATAASSSKLKLGFRRKKSSTFVYVDKADIPSDSQLPLQQSPGALSETDIRPPARGALFSAYGDPHGAFSTRSLPGHQLSPHSRTNSRDVASVDNLPSPNQPSQQPQKKSGLFSWVQRDRKKSQPSAPRAPERLPPRPSLDLNTVASSSHNYNSDSFNLKSFRHVGPSASDPASPELPVPRPPSALSGSYMTPPARPRGNSVASDSSQRISVAAFREAAKRAHSPSPIVARPPSRTELASPRLEVSSSRPSLGLRQGVNGTASTSSLKPSPVRQSALRSSSGDSSSDESEEEESEGEEDGTLRPSRGRDTITQRSPGAKSTASSELGHRLRVPAPGPARVARSALGHGEVDAGNSRAADFGRNSSVSGSSALQSNATMERPSTMLALASSGYFDGHKRTKSSSTTSSSQSSDSDDAPLATLMMPKRPGSSASNATTGSRPRMPAKPLIDINTLSNPSLPMPMFGESSLTLSPTDEKFTPPPLPQKANKEEERDRKPTLTDRLAQVAQNAASSTIAKSTENPYSRRTGSLDMLRDREKVPNPTGKIDSTAAAPLSQPLAPSRSQTAPIGFDPTTSQMSRTPTSNGATRSRTPDPAVDRITPRREKRFSVSNPSTPPVVDLTDPTPIRPMPIRERSPPPSFSVTSRPASQLSLGVMVQQSSSPSPRTQTQAASQPSKIEPGTQREQSTVRMVGKTAPMHTSAHSTSSESSSSEDDSEDDQPRKRAPVPTHAPASSSRTPTASASLTPSPRPRRGSEVLHAPPPRTSSMYALDVEPRSTKVLVPAGPPSAVSTTSASSASASVATPTTRKRASTLVTNGTLDPSKGFTGGGLVANIPAVPTPTNKSAGHPSSLKMPLVVTPTFAPAPIPSRTRQRSSTISDNSPSERFPERPILPNASHSSPVAKPVRPPVRPAASQPHSVSGSAALPPSRPFAGDFRGNSPSASSTGDSSSGRTPLTPRDGSEIGFSGRGGDSDLGYSAGRFKEKERWGGSGAGVPSSAQSEAAINRKRGHRKSASVSFDEPEKGRLREIEGAPKVSGEDERRRERRRSEAKAAIELGNVMNGRGPLADDDDDDLPLNSMNPRMGGNMMNPMLNLTPPSPMPWGAPNMMAGGMSPMGMFPPPPPNADPAFLVAHQQAMMVAKQAYQMAVAQQAMAQANEEWERGSNATSAFGGGASVYGGMNMGMGMGGSMGMNPMGQAMFPPYGMWPNPMMFPPTAQSMYAGSVAGSDIGGSTSAAWGTRSAYGGDLPDRTSMYRNAGFSSSQSAIGSRPAPRPRTKTAPSSRPPPPPSSWKKPS</sequence>
<gene>
    <name evidence="2" type="ORF">BXZ70DRAFT_354120</name>
</gene>
<feature type="compositionally biased region" description="Polar residues" evidence="1">
    <location>
        <begin position="575"/>
        <end position="596"/>
    </location>
</feature>
<proteinExistence type="predicted"/>
<feature type="compositionally biased region" description="Low complexity" evidence="1">
    <location>
        <begin position="167"/>
        <end position="180"/>
    </location>
</feature>
<reference evidence="2" key="1">
    <citation type="journal article" date="2021" name="New Phytol.">
        <title>Evolutionary innovations through gain and loss of genes in the ectomycorrhizal Boletales.</title>
        <authorList>
            <person name="Wu G."/>
            <person name="Miyauchi S."/>
            <person name="Morin E."/>
            <person name="Kuo A."/>
            <person name="Drula E."/>
            <person name="Varga T."/>
            <person name="Kohler A."/>
            <person name="Feng B."/>
            <person name="Cao Y."/>
            <person name="Lipzen A."/>
            <person name="Daum C."/>
            <person name="Hundley H."/>
            <person name="Pangilinan J."/>
            <person name="Johnson J."/>
            <person name="Barry K."/>
            <person name="LaButti K."/>
            <person name="Ng V."/>
            <person name="Ahrendt S."/>
            <person name="Min B."/>
            <person name="Choi I.G."/>
            <person name="Park H."/>
            <person name="Plett J.M."/>
            <person name="Magnuson J."/>
            <person name="Spatafora J.W."/>
            <person name="Nagy L.G."/>
            <person name="Henrissat B."/>
            <person name="Grigoriev I.V."/>
            <person name="Yang Z.L."/>
            <person name="Xu J."/>
            <person name="Martin F.M."/>
        </authorList>
    </citation>
    <scope>NUCLEOTIDE SEQUENCE</scope>
    <source>
        <strain evidence="2">KKN 215</strain>
    </source>
</reference>
<feature type="region of interest" description="Disordered" evidence="1">
    <location>
        <begin position="907"/>
        <end position="1117"/>
    </location>
</feature>
<dbReference type="Proteomes" id="UP000813824">
    <property type="component" value="Unassembled WGS sequence"/>
</dbReference>
<feature type="compositionally biased region" description="Low complexity" evidence="1">
    <location>
        <begin position="726"/>
        <end position="738"/>
    </location>
</feature>
<feature type="region of interest" description="Disordered" evidence="1">
    <location>
        <begin position="1"/>
        <end position="80"/>
    </location>
</feature>
<protein>
    <submittedName>
        <fullName evidence="2">Uncharacterized protein</fullName>
    </submittedName>
</protein>
<feature type="compositionally biased region" description="Low complexity" evidence="1">
    <location>
        <begin position="42"/>
        <end position="57"/>
    </location>
</feature>
<feature type="compositionally biased region" description="Polar residues" evidence="1">
    <location>
        <begin position="211"/>
        <end position="229"/>
    </location>
</feature>
<evidence type="ECO:0000313" key="3">
    <source>
        <dbReference type="Proteomes" id="UP000813824"/>
    </source>
</evidence>
<feature type="compositionally biased region" description="Polar residues" evidence="1">
    <location>
        <begin position="328"/>
        <end position="348"/>
    </location>
</feature>
<feature type="compositionally biased region" description="Polar residues" evidence="1">
    <location>
        <begin position="271"/>
        <end position="280"/>
    </location>
</feature>
<comment type="caution">
    <text evidence="2">The sequence shown here is derived from an EMBL/GenBank/DDBJ whole genome shotgun (WGS) entry which is preliminary data.</text>
</comment>
<feature type="compositionally biased region" description="Low complexity" evidence="1">
    <location>
        <begin position="471"/>
        <end position="481"/>
    </location>
</feature>
<feature type="compositionally biased region" description="Polar residues" evidence="1">
    <location>
        <begin position="70"/>
        <end position="79"/>
    </location>
</feature>